<dbReference type="AlphaFoldDB" id="A0A482WY02"/>
<sequence length="272" mass="30944">MSPRLQVLRLQDYCVRYALSAIHDRLQNCKDDLHELHNVFIATLHSGIRQQLINQAFIEYRRDTCLMIDIVCLLMDSSVRSVVPKPVSGFLNSTQCHKLFSLMDRLDATGLNELKVAVYSRNKMAVDPSFKVTVEWSALVRLNSLMTRGLAANLHTLMLRNACDNNILGALGRAALNLKKLDISDNWLIDEEGISRLLFKDPNCVRFPVDLDSCESWILKEMSAIADENLTRCCQTLQEVRIQDTNTSGISVLMLLMFIKNLESLGGFLYYR</sequence>
<dbReference type="PROSITE" id="PS51450">
    <property type="entry name" value="LRR"/>
    <property type="match status" value="1"/>
</dbReference>
<feature type="non-terminal residue" evidence="1">
    <location>
        <position position="272"/>
    </location>
</feature>
<reference evidence="1 2" key="1">
    <citation type="journal article" date="2017" name="Gigascience">
        <title>Genome sequence of the small brown planthopper, Laodelphax striatellus.</title>
        <authorList>
            <person name="Zhu J."/>
            <person name="Jiang F."/>
            <person name="Wang X."/>
            <person name="Yang P."/>
            <person name="Bao Y."/>
            <person name="Zhao W."/>
            <person name="Wang W."/>
            <person name="Lu H."/>
            <person name="Wang Q."/>
            <person name="Cui N."/>
            <person name="Li J."/>
            <person name="Chen X."/>
            <person name="Luo L."/>
            <person name="Yu J."/>
            <person name="Kang L."/>
            <person name="Cui F."/>
        </authorList>
    </citation>
    <scope>NUCLEOTIDE SEQUENCE [LARGE SCALE GENOMIC DNA]</scope>
    <source>
        <strain evidence="1">Lst14</strain>
    </source>
</reference>
<organism evidence="1 2">
    <name type="scientific">Laodelphax striatellus</name>
    <name type="common">Small brown planthopper</name>
    <name type="synonym">Delphax striatella</name>
    <dbReference type="NCBI Taxonomy" id="195883"/>
    <lineage>
        <taxon>Eukaryota</taxon>
        <taxon>Metazoa</taxon>
        <taxon>Ecdysozoa</taxon>
        <taxon>Arthropoda</taxon>
        <taxon>Hexapoda</taxon>
        <taxon>Insecta</taxon>
        <taxon>Pterygota</taxon>
        <taxon>Neoptera</taxon>
        <taxon>Paraneoptera</taxon>
        <taxon>Hemiptera</taxon>
        <taxon>Auchenorrhyncha</taxon>
        <taxon>Fulgoroidea</taxon>
        <taxon>Delphacidae</taxon>
        <taxon>Criomorphinae</taxon>
        <taxon>Laodelphax</taxon>
    </lineage>
</organism>
<evidence type="ECO:0000313" key="1">
    <source>
        <dbReference type="EMBL" id="RZF38388.1"/>
    </source>
</evidence>
<dbReference type="OrthoDB" id="16120at2759"/>
<evidence type="ECO:0008006" key="3">
    <source>
        <dbReference type="Google" id="ProtNLM"/>
    </source>
</evidence>
<dbReference type="InterPro" id="IPR001611">
    <property type="entry name" value="Leu-rich_rpt"/>
</dbReference>
<dbReference type="EMBL" id="QKKF02022344">
    <property type="protein sequence ID" value="RZF38388.1"/>
    <property type="molecule type" value="Genomic_DNA"/>
</dbReference>
<evidence type="ECO:0000313" key="2">
    <source>
        <dbReference type="Proteomes" id="UP000291343"/>
    </source>
</evidence>
<keyword evidence="2" id="KW-1185">Reference proteome</keyword>
<dbReference type="InParanoid" id="A0A482WY02"/>
<name>A0A482WY02_LAOST</name>
<proteinExistence type="predicted"/>
<comment type="caution">
    <text evidence="1">The sequence shown here is derived from an EMBL/GenBank/DDBJ whole genome shotgun (WGS) entry which is preliminary data.</text>
</comment>
<protein>
    <recommendedName>
        <fullName evidence="3">NACHT LRR and PYD domain-containing protein</fullName>
    </recommendedName>
</protein>
<accession>A0A482WY02</accession>
<dbReference type="Proteomes" id="UP000291343">
    <property type="component" value="Unassembled WGS sequence"/>
</dbReference>
<gene>
    <name evidence="1" type="ORF">LSTR_LSTR006514</name>
</gene>
<dbReference type="STRING" id="195883.A0A482WY02"/>